<evidence type="ECO:0000256" key="6">
    <source>
        <dbReference type="ARBA" id="ARBA00023268"/>
    </source>
</evidence>
<dbReference type="GO" id="GO:0000820">
    <property type="term" value="P:regulation of glutamine family amino acid metabolic process"/>
    <property type="evidence" value="ECO:0007669"/>
    <property type="project" value="UniProtKB-UniRule"/>
</dbReference>
<dbReference type="PANTHER" id="PTHR30621">
    <property type="entry name" value="GLUTAMINE SYNTHETASE ADENYLYLTRANSFERASE"/>
    <property type="match status" value="1"/>
</dbReference>
<evidence type="ECO:0000256" key="8">
    <source>
        <dbReference type="SAM" id="Coils"/>
    </source>
</evidence>
<dbReference type="Proteomes" id="UP000006251">
    <property type="component" value="Unassembled WGS sequence"/>
</dbReference>
<evidence type="ECO:0000259" key="9">
    <source>
        <dbReference type="Pfam" id="PF03710"/>
    </source>
</evidence>
<keyword evidence="3 7" id="KW-0547">Nucleotide-binding</keyword>
<evidence type="ECO:0000313" key="11">
    <source>
        <dbReference type="EMBL" id="GAC29746.1"/>
    </source>
</evidence>
<feature type="region of interest" description="Adenylyl transferase" evidence="7">
    <location>
        <begin position="506"/>
        <end position="1018"/>
    </location>
</feature>
<comment type="catalytic activity">
    <reaction evidence="7">
        <text>[glutamine synthetase]-O(4)-(5'-adenylyl)-L-tyrosine + phosphate = [glutamine synthetase]-L-tyrosine + ADP</text>
        <dbReference type="Rhea" id="RHEA:43716"/>
        <dbReference type="Rhea" id="RHEA-COMP:10660"/>
        <dbReference type="Rhea" id="RHEA-COMP:10661"/>
        <dbReference type="ChEBI" id="CHEBI:43474"/>
        <dbReference type="ChEBI" id="CHEBI:46858"/>
        <dbReference type="ChEBI" id="CHEBI:83624"/>
        <dbReference type="ChEBI" id="CHEBI:456216"/>
        <dbReference type="EC" id="2.7.7.89"/>
    </reaction>
</comment>
<evidence type="ECO:0000313" key="12">
    <source>
        <dbReference type="Proteomes" id="UP000006251"/>
    </source>
</evidence>
<protein>
    <recommendedName>
        <fullName evidence="7">Bifunctional glutamine synthetase adenylyltransferase/adenylyl-removing enzyme</fullName>
    </recommendedName>
    <alternativeName>
        <fullName evidence="7">ATP:glutamine synthetase adenylyltransferase</fullName>
    </alternativeName>
    <alternativeName>
        <fullName evidence="7">ATase</fullName>
    </alternativeName>
    <domain>
        <recommendedName>
            <fullName evidence="7">Glutamine synthetase adenylyl-L-tyrosine phosphorylase</fullName>
            <ecNumber evidence="7">2.7.7.89</ecNumber>
        </recommendedName>
        <alternativeName>
            <fullName evidence="7">Adenylyl removase</fullName>
            <shortName evidence="7">AR</shortName>
            <shortName evidence="7">AT-N</shortName>
        </alternativeName>
    </domain>
    <domain>
        <recommendedName>
            <fullName evidence="7">Glutamine synthetase adenylyl transferase</fullName>
            <ecNumber evidence="7">2.7.7.42</ecNumber>
        </recommendedName>
        <alternativeName>
            <fullName evidence="7">Adenylyl transferase</fullName>
            <shortName evidence="7">AT</shortName>
            <shortName evidence="7">AT-C</shortName>
        </alternativeName>
    </domain>
</protein>
<dbReference type="GO" id="GO:0000287">
    <property type="term" value="F:magnesium ion binding"/>
    <property type="evidence" value="ECO:0007669"/>
    <property type="project" value="UniProtKB-UniRule"/>
</dbReference>
<proteinExistence type="inferred from homology"/>
<dbReference type="GO" id="GO:0008882">
    <property type="term" value="F:[glutamate-ammonia-ligase] adenylyltransferase activity"/>
    <property type="evidence" value="ECO:0007669"/>
    <property type="project" value="UniProtKB-UniRule"/>
</dbReference>
<keyword evidence="1 7" id="KW-0808">Transferase</keyword>
<comment type="similarity">
    <text evidence="7">Belongs to the GlnE family.</text>
</comment>
<dbReference type="Gene3D" id="1.20.120.1510">
    <property type="match status" value="1"/>
</dbReference>
<evidence type="ECO:0000259" key="10">
    <source>
        <dbReference type="Pfam" id="PF08335"/>
    </source>
</evidence>
<sequence>MQKLPIILIERANSHFADFMEKLDSALAKDVQEAKKQARYLQLLDKHKEQVMQAFALSDFIARTAQQYPIQFMHKLPTIIEHPEHDGQQYQEYYLQLQHHLEQALATLNNEATLHAGLRQFRHLIMLSIAWRDLVYKADIKQSLLAISHLADALINSANAWLYQNACKRYGKPAPVSQAAENSVENSVENSAPILQQQQLLVIGMGKLGGHELNFSSDIDLIFVYPGSGETDHPRKPLDHQTFFTRLAQKLIAALHQTTMDGQVYRVDMRLRPLGDGGPLVVSMGAFESYYLEQGREWERFAMQKARVINPDSEAVRELQSIITPFVYRKYLDFTTIESLRNMKQLIENEVARRNLTNNIKLGKGGIREVEFFVQSLQMIHAGRVTECQTKSILASFKALVEHDFLPKKDAAELQNSYLFLRQVEHYLQAFDDKQTQQLPDCDLDKARLEFLLATMPKHDTPLSRNSDLGTALQIDQIQQHMQRINGHFRSLIEESPEEKDESQALNQSFNDLWLLDLDTAEIQSVLLPIVGDTAESEKLSAQLVEFKRKCTKHDIGQRGHNTLDKLIPQLLNEVLHYQDSTDSDIIHNESELFERIFNILLTIVGRTTYLDLLLENPAVRRRLITLSANSQWVAKQIKAFPLLLDELLHPAYLQPDQADIATWRSEYENELRLQLLRVEPDDVEAQMDALRYFKLTQQLRIAAADTTGTLAINNVSDKLTVLAEVLLAQVIDIAWIQMVSRYGTPQGYSMQSKGLGVLAYGKMGGIELGYGSDLDIVFVHDVNLATMTDAQKQISCSEFFVKLVQRVTHIFTTKTYLNNLYEIDLRLRPSGNSGLLISHIDTFSHYQENSAWTWEHQALVRARYVYGHAALEHKFTDIRKHVLEKKREISVLRKEVADMREKMRQHLDKSNSHNADLKQTSGGITDLEFLTQYWVLLYSHTHSELTKWSDNLRILDSLAQADIISTSQNKELQEAYLFIRNQLHKLSLGAFGRNTAVPGLEKHMHTIQGNYALVFKD</sequence>
<keyword evidence="8" id="KW-0175">Coiled coil</keyword>
<dbReference type="FunFam" id="3.30.460.10:FF:000009">
    <property type="entry name" value="Bifunctional glutamine synthetase adenylyltransferase/adenylyl-removing enzyme"/>
    <property type="match status" value="1"/>
</dbReference>
<dbReference type="Pfam" id="PF08335">
    <property type="entry name" value="GlnD_UR_UTase"/>
    <property type="match status" value="2"/>
</dbReference>
<evidence type="ECO:0000256" key="5">
    <source>
        <dbReference type="ARBA" id="ARBA00022842"/>
    </source>
</evidence>
<keyword evidence="11" id="KW-0436">Ligase</keyword>
<keyword evidence="4 7" id="KW-0067">ATP-binding</keyword>
<dbReference type="Pfam" id="PF03710">
    <property type="entry name" value="GlnE"/>
    <property type="match status" value="2"/>
</dbReference>
<dbReference type="OrthoDB" id="9759366at2"/>
<dbReference type="PANTHER" id="PTHR30621:SF0">
    <property type="entry name" value="BIFUNCTIONAL GLUTAMINE SYNTHETASE ADENYLYLTRANSFERASE_ADENYLYL-REMOVING ENZYME"/>
    <property type="match status" value="1"/>
</dbReference>
<evidence type="ECO:0000256" key="3">
    <source>
        <dbReference type="ARBA" id="ARBA00022741"/>
    </source>
</evidence>
<dbReference type="EMBL" id="BAEQ01000050">
    <property type="protein sequence ID" value="GAC29746.1"/>
    <property type="molecule type" value="Genomic_DNA"/>
</dbReference>
<feature type="domain" description="Glutamate-ammonia ligase adenylyltransferase repeated" evidence="9">
    <location>
        <begin position="623"/>
        <end position="877"/>
    </location>
</feature>
<name>K6Z0M4_9ALTE</name>
<dbReference type="Gene3D" id="3.30.460.10">
    <property type="entry name" value="Beta Polymerase, domain 2"/>
    <property type="match status" value="2"/>
</dbReference>
<evidence type="ECO:0000256" key="4">
    <source>
        <dbReference type="ARBA" id="ARBA00022840"/>
    </source>
</evidence>
<dbReference type="InterPro" id="IPR013546">
    <property type="entry name" value="PII_UdlTrfase/GS_AdlTrfase"/>
</dbReference>
<dbReference type="Gene3D" id="1.20.120.330">
    <property type="entry name" value="Nucleotidyltransferases domain 2"/>
    <property type="match status" value="2"/>
</dbReference>
<keyword evidence="5 7" id="KW-0460">Magnesium</keyword>
<reference evidence="12" key="1">
    <citation type="journal article" date="2014" name="Environ. Microbiol.">
        <title>Comparative genomics of the marine bacterial genus Glaciecola reveals the high degree of genomic diversity and genomic characteristic for cold adaptation.</title>
        <authorList>
            <person name="Qin Q.L."/>
            <person name="Xie B.B."/>
            <person name="Yu Y."/>
            <person name="Shu Y.L."/>
            <person name="Rong J.C."/>
            <person name="Zhang Y.J."/>
            <person name="Zhao D.L."/>
            <person name="Chen X.L."/>
            <person name="Zhang X.Y."/>
            <person name="Chen B."/>
            <person name="Zhou B.C."/>
            <person name="Zhang Y.Z."/>
        </authorList>
    </citation>
    <scope>NUCLEOTIDE SEQUENCE [LARGE SCALE GENOMIC DNA]</scope>
    <source>
        <strain evidence="12">ACAM 615</strain>
    </source>
</reference>
<dbReference type="SUPFAM" id="SSF81301">
    <property type="entry name" value="Nucleotidyltransferase"/>
    <property type="match status" value="2"/>
</dbReference>
<feature type="region of interest" description="Adenylyl removase" evidence="7">
    <location>
        <begin position="1"/>
        <end position="498"/>
    </location>
</feature>
<evidence type="ECO:0000256" key="7">
    <source>
        <dbReference type="HAMAP-Rule" id="MF_00802"/>
    </source>
</evidence>
<dbReference type="EC" id="2.7.7.89" evidence="7"/>
<organism evidence="11 12">
    <name type="scientific">Brumicola pallidula DSM 14239 = ACAM 615</name>
    <dbReference type="NCBI Taxonomy" id="1121922"/>
    <lineage>
        <taxon>Bacteria</taxon>
        <taxon>Pseudomonadati</taxon>
        <taxon>Pseudomonadota</taxon>
        <taxon>Gammaproteobacteria</taxon>
        <taxon>Alteromonadales</taxon>
        <taxon>Alteromonadaceae</taxon>
        <taxon>Brumicola</taxon>
    </lineage>
</organism>
<comment type="cofactor">
    <cofactor evidence="7">
        <name>Mg(2+)</name>
        <dbReference type="ChEBI" id="CHEBI:18420"/>
    </cofactor>
</comment>
<dbReference type="InterPro" id="IPR023057">
    <property type="entry name" value="GlnE"/>
</dbReference>
<dbReference type="InterPro" id="IPR005190">
    <property type="entry name" value="GlnE_rpt_dom"/>
</dbReference>
<dbReference type="HAMAP" id="MF_00802">
    <property type="entry name" value="GlnE"/>
    <property type="match status" value="1"/>
</dbReference>
<dbReference type="GO" id="GO:0005524">
    <property type="term" value="F:ATP binding"/>
    <property type="evidence" value="ECO:0007669"/>
    <property type="project" value="UniProtKB-UniRule"/>
</dbReference>
<evidence type="ECO:0000256" key="2">
    <source>
        <dbReference type="ARBA" id="ARBA00022695"/>
    </source>
</evidence>
<comment type="caution">
    <text evidence="11">The sequence shown here is derived from an EMBL/GenBank/DDBJ whole genome shotgun (WGS) entry which is preliminary data.</text>
</comment>
<dbReference type="GO" id="GO:0047388">
    <property type="term" value="F:[glutamine synthetase]-adenylyl-L-tyrosine phosphorylase activity"/>
    <property type="evidence" value="ECO:0007669"/>
    <property type="project" value="UniProtKB-EC"/>
</dbReference>
<feature type="domain" description="PII-uridylyltransferase/Glutamine-synthetase adenylyltransferase" evidence="10">
    <location>
        <begin position="341"/>
        <end position="492"/>
    </location>
</feature>
<dbReference type="EC" id="2.7.7.42" evidence="7"/>
<dbReference type="STRING" id="1121922.GCA_000428905_00376"/>
<dbReference type="GO" id="GO:0016874">
    <property type="term" value="F:ligase activity"/>
    <property type="evidence" value="ECO:0007669"/>
    <property type="project" value="UniProtKB-KW"/>
</dbReference>
<dbReference type="CDD" id="cd05401">
    <property type="entry name" value="NT_GlnE_GlnD_like"/>
    <property type="match status" value="2"/>
</dbReference>
<keyword evidence="2 7" id="KW-0548">Nucleotidyltransferase</keyword>
<dbReference type="GO" id="GO:0005829">
    <property type="term" value="C:cytosol"/>
    <property type="evidence" value="ECO:0007669"/>
    <property type="project" value="TreeGrafter"/>
</dbReference>
<accession>K6Z0M4</accession>
<dbReference type="InterPro" id="IPR043519">
    <property type="entry name" value="NT_sf"/>
</dbReference>
<evidence type="ECO:0000256" key="1">
    <source>
        <dbReference type="ARBA" id="ARBA00022679"/>
    </source>
</evidence>
<feature type="domain" description="Glutamate-ammonia ligase adenylyltransferase repeated" evidence="9">
    <location>
        <begin position="49"/>
        <end position="314"/>
    </location>
</feature>
<gene>
    <name evidence="7 11" type="primary">glnE</name>
    <name evidence="11" type="ORF">GPAL_2895</name>
</gene>
<feature type="domain" description="PII-uridylyltransferase/Glutamine-synthetase adenylyltransferase" evidence="10">
    <location>
        <begin position="899"/>
        <end position="988"/>
    </location>
</feature>
<comment type="function">
    <text evidence="7">Involved in the regulation of glutamine synthetase GlnA, a key enzyme in the process to assimilate ammonia. When cellular nitrogen levels are high, the C-terminal adenylyl transferase (AT) inactivates GlnA by covalent transfer of an adenylyl group from ATP to specific tyrosine residue of GlnA, thus reducing its activity. Conversely, when nitrogen levels are low, the N-terminal adenylyl removase (AR) activates GlnA by removing the adenylyl group by phosphorolysis, increasing its activity. The regulatory region of GlnE binds the signal transduction protein PII (GlnB) which indicates the nitrogen status of the cell.</text>
</comment>
<comment type="catalytic activity">
    <reaction evidence="7">
        <text>[glutamine synthetase]-L-tyrosine + ATP = [glutamine synthetase]-O(4)-(5'-adenylyl)-L-tyrosine + diphosphate</text>
        <dbReference type="Rhea" id="RHEA:18589"/>
        <dbReference type="Rhea" id="RHEA-COMP:10660"/>
        <dbReference type="Rhea" id="RHEA-COMP:10661"/>
        <dbReference type="ChEBI" id="CHEBI:30616"/>
        <dbReference type="ChEBI" id="CHEBI:33019"/>
        <dbReference type="ChEBI" id="CHEBI:46858"/>
        <dbReference type="ChEBI" id="CHEBI:83624"/>
        <dbReference type="EC" id="2.7.7.42"/>
    </reaction>
</comment>
<dbReference type="FunFam" id="1.20.120.330:FF:000005">
    <property type="entry name" value="Bifunctional glutamine synthetase adenylyltransferase/adenylyl-removing enzyme"/>
    <property type="match status" value="1"/>
</dbReference>
<feature type="coiled-coil region" evidence="8">
    <location>
        <begin position="883"/>
        <end position="910"/>
    </location>
</feature>
<dbReference type="NCBIfam" id="NF008292">
    <property type="entry name" value="PRK11072.1"/>
    <property type="match status" value="1"/>
</dbReference>
<dbReference type="AlphaFoldDB" id="K6Z0M4"/>
<dbReference type="SUPFAM" id="SSF81593">
    <property type="entry name" value="Nucleotidyltransferase substrate binding subunit/domain"/>
    <property type="match status" value="2"/>
</dbReference>
<dbReference type="RefSeq" id="WP_006013065.1">
    <property type="nucleotide sequence ID" value="NZ_BAEQ01000050.1"/>
</dbReference>
<keyword evidence="12" id="KW-1185">Reference proteome</keyword>
<keyword evidence="6 7" id="KW-0511">Multifunctional enzyme</keyword>